<keyword evidence="3" id="KW-1185">Reference proteome</keyword>
<comment type="caution">
    <text evidence="2">The sequence shown here is derived from an EMBL/GenBank/DDBJ whole genome shotgun (WGS) entry which is preliminary data.</text>
</comment>
<accession>A0ABQ9IK13</accession>
<gene>
    <name evidence="2" type="ORF">PR048_002389</name>
</gene>
<dbReference type="Pfam" id="PF20700">
    <property type="entry name" value="Mutator"/>
    <property type="match status" value="1"/>
</dbReference>
<protein>
    <recommendedName>
        <fullName evidence="1">Mutator-like transposase domain-containing protein</fullName>
    </recommendedName>
</protein>
<evidence type="ECO:0000313" key="2">
    <source>
        <dbReference type="EMBL" id="KAJ8897043.1"/>
    </source>
</evidence>
<reference evidence="2 3" key="1">
    <citation type="submission" date="2023-02" db="EMBL/GenBank/DDBJ databases">
        <title>LHISI_Scaffold_Assembly.</title>
        <authorList>
            <person name="Stuart O.P."/>
            <person name="Cleave R."/>
            <person name="Magrath M.J.L."/>
            <person name="Mikheyev A.S."/>
        </authorList>
    </citation>
    <scope>NUCLEOTIDE SEQUENCE [LARGE SCALE GENOMIC DNA]</scope>
    <source>
        <strain evidence="2">Daus_M_001</strain>
        <tissue evidence="2">Leg muscle</tissue>
    </source>
</reference>
<proteinExistence type="predicted"/>
<dbReference type="Proteomes" id="UP001159363">
    <property type="component" value="Chromosome 1"/>
</dbReference>
<organism evidence="2 3">
    <name type="scientific">Dryococelus australis</name>
    <dbReference type="NCBI Taxonomy" id="614101"/>
    <lineage>
        <taxon>Eukaryota</taxon>
        <taxon>Metazoa</taxon>
        <taxon>Ecdysozoa</taxon>
        <taxon>Arthropoda</taxon>
        <taxon>Hexapoda</taxon>
        <taxon>Insecta</taxon>
        <taxon>Pterygota</taxon>
        <taxon>Neoptera</taxon>
        <taxon>Polyneoptera</taxon>
        <taxon>Phasmatodea</taxon>
        <taxon>Verophasmatodea</taxon>
        <taxon>Anareolatae</taxon>
        <taxon>Phasmatidae</taxon>
        <taxon>Eurycanthinae</taxon>
        <taxon>Dryococelus</taxon>
    </lineage>
</organism>
<dbReference type="EMBL" id="JARBHB010000001">
    <property type="protein sequence ID" value="KAJ8897043.1"/>
    <property type="molecule type" value="Genomic_DNA"/>
</dbReference>
<evidence type="ECO:0000259" key="1">
    <source>
        <dbReference type="Pfam" id="PF20700"/>
    </source>
</evidence>
<dbReference type="InterPro" id="IPR049012">
    <property type="entry name" value="Mutator_transp_dom"/>
</dbReference>
<evidence type="ECO:0000313" key="3">
    <source>
        <dbReference type="Proteomes" id="UP001159363"/>
    </source>
</evidence>
<sequence length="157" mass="17528">MFAAILGISNHCELFDCSFANMVVLKEAQKGIARLKEKISSECPKSIRERMHIIDCWVSSMLLTGQVFAQLRDITSNIEMQCMEKETFQRRQKSFSDVIKEVAWERMQAAGEEVALALEVGEVDEGGIPVITVVTDGAWSKISYGTISGWSGKFLCL</sequence>
<feature type="domain" description="Mutator-like transposase" evidence="1">
    <location>
        <begin position="58"/>
        <end position="146"/>
    </location>
</feature>
<name>A0ABQ9IK13_9NEOP</name>